<proteinExistence type="predicted"/>
<protein>
    <submittedName>
        <fullName evidence="1">Uncharacterized protein</fullName>
    </submittedName>
</protein>
<sequence length="73" mass="7675">MPSINEQPTQVTEQMTIETPTIETAQPSPCAEVKKQAATAAAAAAKNHAAKPLAFLGLKFLQTKNTPSITSIP</sequence>
<dbReference type="AlphaFoldDB" id="A0A9N9LFD8"/>
<accession>A0A9N9LFD8</accession>
<evidence type="ECO:0000313" key="1">
    <source>
        <dbReference type="EMBL" id="CAG8971334.1"/>
    </source>
</evidence>
<keyword evidence="2" id="KW-1185">Reference proteome</keyword>
<reference evidence="1" key="1">
    <citation type="submission" date="2021-07" db="EMBL/GenBank/DDBJ databases">
        <authorList>
            <person name="Durling M."/>
        </authorList>
    </citation>
    <scope>NUCLEOTIDE SEQUENCE</scope>
</reference>
<name>A0A9N9LFD8_9HELO</name>
<dbReference type="EMBL" id="CAJVRM010000016">
    <property type="protein sequence ID" value="CAG8971334.1"/>
    <property type="molecule type" value="Genomic_DNA"/>
</dbReference>
<dbReference type="Proteomes" id="UP000701801">
    <property type="component" value="Unassembled WGS sequence"/>
</dbReference>
<evidence type="ECO:0000313" key="2">
    <source>
        <dbReference type="Proteomes" id="UP000701801"/>
    </source>
</evidence>
<gene>
    <name evidence="1" type="ORF">HYALB_00005952</name>
</gene>
<comment type="caution">
    <text evidence="1">The sequence shown here is derived from an EMBL/GenBank/DDBJ whole genome shotgun (WGS) entry which is preliminary data.</text>
</comment>
<organism evidence="1 2">
    <name type="scientific">Hymenoscyphus albidus</name>
    <dbReference type="NCBI Taxonomy" id="595503"/>
    <lineage>
        <taxon>Eukaryota</taxon>
        <taxon>Fungi</taxon>
        <taxon>Dikarya</taxon>
        <taxon>Ascomycota</taxon>
        <taxon>Pezizomycotina</taxon>
        <taxon>Leotiomycetes</taxon>
        <taxon>Helotiales</taxon>
        <taxon>Helotiaceae</taxon>
        <taxon>Hymenoscyphus</taxon>
    </lineage>
</organism>
<dbReference type="OrthoDB" id="10490033at2759"/>